<gene>
    <name evidence="5" type="ORF">SAMN04487861_1152</name>
</gene>
<dbReference type="GO" id="GO:0006508">
    <property type="term" value="P:proteolysis"/>
    <property type="evidence" value="ECO:0007669"/>
    <property type="project" value="InterPro"/>
</dbReference>
<evidence type="ECO:0000256" key="1">
    <source>
        <dbReference type="ARBA" id="ARBA00022729"/>
    </source>
</evidence>
<evidence type="ECO:0000259" key="3">
    <source>
        <dbReference type="Pfam" id="PF00326"/>
    </source>
</evidence>
<dbReference type="Gene3D" id="2.60.40.2180">
    <property type="match status" value="1"/>
</dbReference>
<organism evidence="5 6">
    <name type="scientific">Selenomonas ruminantium</name>
    <dbReference type="NCBI Taxonomy" id="971"/>
    <lineage>
        <taxon>Bacteria</taxon>
        <taxon>Bacillati</taxon>
        <taxon>Bacillota</taxon>
        <taxon>Negativicutes</taxon>
        <taxon>Selenomonadales</taxon>
        <taxon>Selenomonadaceae</taxon>
        <taxon>Selenomonas</taxon>
    </lineage>
</organism>
<dbReference type="Gene3D" id="3.40.50.1820">
    <property type="entry name" value="alpha/beta hydrolase"/>
    <property type="match status" value="1"/>
</dbReference>
<dbReference type="InterPro" id="IPR041172">
    <property type="entry name" value="EstA_Ig-like_N"/>
</dbReference>
<name>A0A1I3FGM5_SELRU</name>
<dbReference type="SUPFAM" id="SSF53474">
    <property type="entry name" value="alpha/beta-Hydrolases"/>
    <property type="match status" value="1"/>
</dbReference>
<feature type="domain" description="Esterase Ig-like N-terminal" evidence="4">
    <location>
        <begin position="40"/>
        <end position="178"/>
    </location>
</feature>
<dbReference type="AlphaFoldDB" id="A0A1I3FGM5"/>
<dbReference type="InterPro" id="IPR050955">
    <property type="entry name" value="Plant_Biomass_Hydrol_Est"/>
</dbReference>
<reference evidence="5 6" key="1">
    <citation type="submission" date="2016-10" db="EMBL/GenBank/DDBJ databases">
        <authorList>
            <person name="de Groot N.N."/>
        </authorList>
    </citation>
    <scope>NUCLEOTIDE SEQUENCE [LARGE SCALE GENOMIC DNA]</scope>
    <source>
        <strain evidence="5 6">Z108</strain>
    </source>
</reference>
<dbReference type="Pfam" id="PF00326">
    <property type="entry name" value="Peptidase_S9"/>
    <property type="match status" value="1"/>
</dbReference>
<proteinExistence type="predicted"/>
<evidence type="ECO:0000256" key="2">
    <source>
        <dbReference type="SAM" id="SignalP"/>
    </source>
</evidence>
<dbReference type="EMBL" id="FOQK01000015">
    <property type="protein sequence ID" value="SFI10379.1"/>
    <property type="molecule type" value="Genomic_DNA"/>
</dbReference>
<evidence type="ECO:0000313" key="6">
    <source>
        <dbReference type="Proteomes" id="UP000183639"/>
    </source>
</evidence>
<dbReference type="Proteomes" id="UP000183639">
    <property type="component" value="Unassembled WGS sequence"/>
</dbReference>
<dbReference type="InterPro" id="IPR029058">
    <property type="entry name" value="AB_hydrolase_fold"/>
</dbReference>
<protein>
    <submittedName>
        <fullName evidence="5">Predicted peptidase</fullName>
    </submittedName>
</protein>
<keyword evidence="1 2" id="KW-0732">Signal</keyword>
<sequence>MTRKQLQQMIRLSLCGVMAAGVFALGTPASLAAVPAQQPSYKTVTETFDWGPSVSKVIVDLGRTVKASEVNTGTFKVHVRRELAEGAITPAEAMREKQGATISLGAESTSDKDLEGDRQVTKAYVSDAKGNPVESGGYVTLEMAVGPTDTLGAALNFDLHTMLNNWVKPHYTITDGSKLVVDNNQGDIRPQADKFHYNHELVVRNSFPYASYEPELKNKDEKKPLIIWLHGMGEGGNSPSLPIMGNKATQFADASIQKYFGGAYVLAPQARTYWMHGYKGFADGTSIYSEPLMECIKAYVAKHPHVDENRIYVGGDSNGGYMTMLLVRDNPGFFAAAFPTCEGLKDSLISDKDLKNIAKTPIWFTAAKTDTVLPPKDYAVPTVARLKKAGADVHFSFFDKVVDTSGKYKKADGTPYEYMGHWSWIYVYNDECEDTIGGKTVKLFQWMAAQKRK</sequence>
<dbReference type="PANTHER" id="PTHR43037">
    <property type="entry name" value="UNNAMED PRODUCT-RELATED"/>
    <property type="match status" value="1"/>
</dbReference>
<dbReference type="Pfam" id="PF18435">
    <property type="entry name" value="EstA_Ig_like"/>
    <property type="match status" value="1"/>
</dbReference>
<dbReference type="OrthoDB" id="9764953at2"/>
<dbReference type="PANTHER" id="PTHR43037:SF1">
    <property type="entry name" value="BLL1128 PROTEIN"/>
    <property type="match status" value="1"/>
</dbReference>
<evidence type="ECO:0000259" key="4">
    <source>
        <dbReference type="Pfam" id="PF18435"/>
    </source>
</evidence>
<evidence type="ECO:0000313" key="5">
    <source>
        <dbReference type="EMBL" id="SFI10379.1"/>
    </source>
</evidence>
<feature type="domain" description="Peptidase S9 prolyl oligopeptidase catalytic" evidence="3">
    <location>
        <begin position="292"/>
        <end position="338"/>
    </location>
</feature>
<feature type="chain" id="PRO_5010315128" evidence="2">
    <location>
        <begin position="33"/>
        <end position="453"/>
    </location>
</feature>
<feature type="signal peptide" evidence="2">
    <location>
        <begin position="1"/>
        <end position="32"/>
    </location>
</feature>
<dbReference type="GO" id="GO:0008236">
    <property type="term" value="F:serine-type peptidase activity"/>
    <property type="evidence" value="ECO:0007669"/>
    <property type="project" value="InterPro"/>
</dbReference>
<dbReference type="RefSeq" id="WP_075444079.1">
    <property type="nucleotide sequence ID" value="NZ_FOQK01000015.1"/>
</dbReference>
<accession>A0A1I3FGM5</accession>
<dbReference type="InterPro" id="IPR001375">
    <property type="entry name" value="Peptidase_S9_cat"/>
</dbReference>